<keyword evidence="3" id="KW-0378">Hydrolase</keyword>
<feature type="transmembrane region" description="Helical" evidence="1">
    <location>
        <begin position="93"/>
        <end position="112"/>
    </location>
</feature>
<feature type="transmembrane region" description="Helical" evidence="1">
    <location>
        <begin position="144"/>
        <end position="161"/>
    </location>
</feature>
<comment type="caution">
    <text evidence="3">The sequence shown here is derived from an EMBL/GenBank/DDBJ whole genome shotgun (WGS) entry which is preliminary data.</text>
</comment>
<protein>
    <submittedName>
        <fullName evidence="3">Leader peptidase (Prepilin peptidase)/N-methyltransferase</fullName>
        <ecNumber evidence="3">2.1.1.-</ecNumber>
        <ecNumber evidence="3">3.4.23.43</ecNumber>
    </submittedName>
</protein>
<accession>A0ABS4MC85</accession>
<keyword evidence="1" id="KW-0472">Membrane</keyword>
<keyword evidence="1" id="KW-0812">Transmembrane</keyword>
<dbReference type="RefSeq" id="WP_209685931.1">
    <property type="nucleotide sequence ID" value="NZ_JAGGLU010000002.1"/>
</dbReference>
<reference evidence="3 4" key="1">
    <citation type="submission" date="2021-03" db="EMBL/GenBank/DDBJ databases">
        <title>Genomic Encyclopedia of Type Strains, Phase IV (KMG-IV): sequencing the most valuable type-strain genomes for metagenomic binning, comparative biology and taxonomic classification.</title>
        <authorList>
            <person name="Goeker M."/>
        </authorList>
    </citation>
    <scope>NUCLEOTIDE SEQUENCE [LARGE SCALE GENOMIC DNA]</scope>
    <source>
        <strain evidence="3 4">DSM 101872</strain>
    </source>
</reference>
<proteinExistence type="predicted"/>
<organism evidence="3 4">
    <name type="scientific">Lactobacillus colini</name>
    <dbReference type="NCBI Taxonomy" id="1819254"/>
    <lineage>
        <taxon>Bacteria</taxon>
        <taxon>Bacillati</taxon>
        <taxon>Bacillota</taxon>
        <taxon>Bacilli</taxon>
        <taxon>Lactobacillales</taxon>
        <taxon>Lactobacillaceae</taxon>
        <taxon>Lactobacillus</taxon>
    </lineage>
</organism>
<feature type="transmembrane region" description="Helical" evidence="1">
    <location>
        <begin position="173"/>
        <end position="203"/>
    </location>
</feature>
<dbReference type="PANTHER" id="PTHR30487">
    <property type="entry name" value="TYPE 4 PREPILIN-LIKE PROTEINS LEADER PEPTIDE-PROCESSING ENZYME"/>
    <property type="match status" value="1"/>
</dbReference>
<feature type="domain" description="Prepilin peptidase A24 N-terminal" evidence="2">
    <location>
        <begin position="11"/>
        <end position="88"/>
    </location>
</feature>
<dbReference type="EC" id="3.4.23.43" evidence="3"/>
<feature type="transmembrane region" description="Helical" evidence="1">
    <location>
        <begin position="119"/>
        <end position="138"/>
    </location>
</feature>
<feature type="transmembrane region" description="Helical" evidence="1">
    <location>
        <begin position="209"/>
        <end position="225"/>
    </location>
</feature>
<keyword evidence="1" id="KW-1133">Transmembrane helix</keyword>
<keyword evidence="4" id="KW-1185">Reference proteome</keyword>
<dbReference type="EMBL" id="JAGGLU010000002">
    <property type="protein sequence ID" value="MBP2057266.1"/>
    <property type="molecule type" value="Genomic_DNA"/>
</dbReference>
<dbReference type="GO" id="GO:0032259">
    <property type="term" value="P:methylation"/>
    <property type="evidence" value="ECO:0007669"/>
    <property type="project" value="UniProtKB-KW"/>
</dbReference>
<name>A0ABS4MC85_9LACO</name>
<dbReference type="Proteomes" id="UP001519292">
    <property type="component" value="Unassembled WGS sequence"/>
</dbReference>
<dbReference type="GO" id="GO:0004190">
    <property type="term" value="F:aspartic-type endopeptidase activity"/>
    <property type="evidence" value="ECO:0007669"/>
    <property type="project" value="UniProtKB-EC"/>
</dbReference>
<dbReference type="InterPro" id="IPR050882">
    <property type="entry name" value="Prepilin_peptidase/N-MTase"/>
</dbReference>
<evidence type="ECO:0000256" key="1">
    <source>
        <dbReference type="SAM" id="Phobius"/>
    </source>
</evidence>
<dbReference type="PANTHER" id="PTHR30487:SF0">
    <property type="entry name" value="PREPILIN LEADER PEPTIDASE_N-METHYLTRANSFERASE-RELATED"/>
    <property type="match status" value="1"/>
</dbReference>
<sequence length="226" mass="25848">MENIILIFKFIIGTCLGSHALVITQRLNKENFIWGSSHCDNCQMNLSLLDEIPIYSFLKNKGRCKFCKESIPIVTIVSEILGGFTFFKINFYSFYAILDIIFLFYLLVIALQDFQDQEFSTIFLIPISLITFLSPLSAFYNFELLDWIVLIFLALFFVLEISKSKMGFGDLIIFIFLGLYLGSLVAVHILLLGCILFLIYYLLNPNSHSLAFIPFILGGLIINNLN</sequence>
<evidence type="ECO:0000313" key="3">
    <source>
        <dbReference type="EMBL" id="MBP2057266.1"/>
    </source>
</evidence>
<evidence type="ECO:0000259" key="2">
    <source>
        <dbReference type="Pfam" id="PF06750"/>
    </source>
</evidence>
<dbReference type="Pfam" id="PF06750">
    <property type="entry name" value="A24_N_bact"/>
    <property type="match status" value="1"/>
</dbReference>
<dbReference type="InterPro" id="IPR010627">
    <property type="entry name" value="Prepilin_pept_A24_N"/>
</dbReference>
<dbReference type="GO" id="GO:0008168">
    <property type="term" value="F:methyltransferase activity"/>
    <property type="evidence" value="ECO:0007669"/>
    <property type="project" value="UniProtKB-KW"/>
</dbReference>
<evidence type="ECO:0000313" key="4">
    <source>
        <dbReference type="Proteomes" id="UP001519292"/>
    </source>
</evidence>
<gene>
    <name evidence="3" type="ORF">J2Z60_000430</name>
</gene>
<dbReference type="EC" id="2.1.1.-" evidence="3"/>
<keyword evidence="3" id="KW-0489">Methyltransferase</keyword>
<feature type="transmembrane region" description="Helical" evidence="1">
    <location>
        <begin position="6"/>
        <end position="24"/>
    </location>
</feature>
<keyword evidence="3" id="KW-0808">Transferase</keyword>